<organism evidence="2 3">
    <name type="scientific">Actinomadura harenae</name>
    <dbReference type="NCBI Taxonomy" id="2483351"/>
    <lineage>
        <taxon>Bacteria</taxon>
        <taxon>Bacillati</taxon>
        <taxon>Actinomycetota</taxon>
        <taxon>Actinomycetes</taxon>
        <taxon>Streptosporangiales</taxon>
        <taxon>Thermomonosporaceae</taxon>
        <taxon>Actinomadura</taxon>
    </lineage>
</organism>
<evidence type="ECO:0000313" key="3">
    <source>
        <dbReference type="Proteomes" id="UP000282674"/>
    </source>
</evidence>
<dbReference type="AlphaFoldDB" id="A0A3M2KXP2"/>
<dbReference type="InterPro" id="IPR036034">
    <property type="entry name" value="PDZ_sf"/>
</dbReference>
<dbReference type="InterPro" id="IPR001478">
    <property type="entry name" value="PDZ"/>
</dbReference>
<name>A0A3M2KXP2_9ACTN</name>
<comment type="caution">
    <text evidence="2">The sequence shown here is derived from an EMBL/GenBank/DDBJ whole genome shotgun (WGS) entry which is preliminary data.</text>
</comment>
<accession>A0A3M2KXP2</accession>
<dbReference type="Proteomes" id="UP000282674">
    <property type="component" value="Unassembled WGS sequence"/>
</dbReference>
<dbReference type="SMART" id="SM00228">
    <property type="entry name" value="PDZ"/>
    <property type="match status" value="1"/>
</dbReference>
<gene>
    <name evidence="2" type="ORF">EBO15_43110</name>
</gene>
<feature type="domain" description="PDZ" evidence="1">
    <location>
        <begin position="10"/>
        <end position="85"/>
    </location>
</feature>
<protein>
    <submittedName>
        <fullName evidence="2">PDZ domain-containing protein</fullName>
    </submittedName>
</protein>
<evidence type="ECO:0000259" key="1">
    <source>
        <dbReference type="SMART" id="SM00228"/>
    </source>
</evidence>
<proteinExistence type="predicted"/>
<dbReference type="EMBL" id="RFFG01000238">
    <property type="protein sequence ID" value="RMI30021.1"/>
    <property type="molecule type" value="Genomic_DNA"/>
</dbReference>
<keyword evidence="3" id="KW-1185">Reference proteome</keyword>
<dbReference type="SUPFAM" id="SSF50156">
    <property type="entry name" value="PDZ domain-like"/>
    <property type="match status" value="1"/>
</dbReference>
<reference evidence="2 3" key="1">
    <citation type="submission" date="2018-10" db="EMBL/GenBank/DDBJ databases">
        <title>Isolation from soil.</title>
        <authorList>
            <person name="Hu J."/>
        </authorList>
    </citation>
    <scope>NUCLEOTIDE SEQUENCE [LARGE SCALE GENOMIC DNA]</scope>
    <source>
        <strain evidence="2 3">NEAU-Ht49</strain>
    </source>
</reference>
<dbReference type="Gene3D" id="2.30.42.10">
    <property type="match status" value="1"/>
</dbReference>
<sequence length="97" mass="10388">MIAMSTMKAPTTHGRIAAKYHNDWGKGPRVMSVEQGSKTAKSGLMVDDIIMKIDGKPCKTKAEMDAALADKRAGNPVSVVVDRDGRNTAFNVTLDPA</sequence>
<evidence type="ECO:0000313" key="2">
    <source>
        <dbReference type="EMBL" id="RMI30021.1"/>
    </source>
</evidence>
<dbReference type="Pfam" id="PF13180">
    <property type="entry name" value="PDZ_2"/>
    <property type="match status" value="1"/>
</dbReference>